<name>H2E9Z3_9VIRU</name>
<evidence type="ECO:0000313" key="1">
    <source>
        <dbReference type="EMBL" id="AEX61216.1"/>
    </source>
</evidence>
<dbReference type="Gene3D" id="1.25.40.20">
    <property type="entry name" value="Ankyrin repeat-containing domain"/>
    <property type="match status" value="1"/>
</dbReference>
<accession>H2E9Z3</accession>
<proteinExistence type="predicted"/>
<dbReference type="InterPro" id="IPR002110">
    <property type="entry name" value="Ankyrin_rpt"/>
</dbReference>
<dbReference type="Pfam" id="PF12796">
    <property type="entry name" value="Ank_2"/>
    <property type="match status" value="1"/>
</dbReference>
<gene>
    <name evidence="1" type="ORF">c7_L150</name>
</gene>
<dbReference type="SUPFAM" id="SSF48403">
    <property type="entry name" value="Ankyrin repeat"/>
    <property type="match status" value="1"/>
</dbReference>
<organism evidence="1">
    <name type="scientific">Megavirus courdo7</name>
    <dbReference type="NCBI Taxonomy" id="1128135"/>
    <lineage>
        <taxon>Viruses</taxon>
        <taxon>Varidnaviria</taxon>
        <taxon>Bamfordvirae</taxon>
        <taxon>Nucleocytoviricota</taxon>
        <taxon>Megaviricetes</taxon>
        <taxon>Imitervirales</taxon>
        <taxon>Mimiviridae</taxon>
        <taxon>Megamimivirinae</taxon>
        <taxon>Megavirus</taxon>
    </lineage>
</organism>
<protein>
    <submittedName>
        <fullName evidence="1">Putative ankyrin repeat protein</fullName>
    </submittedName>
</protein>
<reference evidence="1" key="1">
    <citation type="submission" date="2011-10" db="EMBL/GenBank/DDBJ databases">
        <title>Provirophages and transpovirons: unique mobilome of giant viruses.</title>
        <authorList>
            <person name="Desnues C."/>
            <person name="LaScola B."/>
            <person name="Yutin N."/>
            <person name="Fournous G."/>
            <person name="Koonin E."/>
            <person name="Raoult D."/>
        </authorList>
    </citation>
    <scope>NUCLEOTIDE SEQUENCE</scope>
    <source>
        <strain evidence="1">Mv13-c7</strain>
    </source>
</reference>
<sequence>MLSDFNIVINNKTYDNIVNTAYDIRQLYDQKMISLMVACYISKNDDCLDIIKQLLKVGMQINLTNSQGLTALDMVIQNNGNNNKIVKYLSNHGAIINTKNIE</sequence>
<dbReference type="InterPro" id="IPR036770">
    <property type="entry name" value="Ankyrin_rpt-contain_sf"/>
</dbReference>
<dbReference type="SMART" id="SM00248">
    <property type="entry name" value="ANK"/>
    <property type="match status" value="2"/>
</dbReference>
<dbReference type="EMBL" id="JN885990">
    <property type="protein sequence ID" value="AEX61216.1"/>
    <property type="molecule type" value="Genomic_DNA"/>
</dbReference>